<reference evidence="1" key="1">
    <citation type="submission" date="2016-10" db="EMBL/GenBank/DDBJ databases">
        <title>The High Quality Genome of Vibrio alginolyticus K01M1.</title>
        <authorList>
            <person name="Wendling C."/>
            <person name="Chibani C.M."/>
            <person name="Hertel R."/>
            <person name="Sproer C."/>
            <person name="Bunk B."/>
            <person name="Overmann J."/>
            <person name="Roth O."/>
            <person name="Liesegang H."/>
        </authorList>
    </citation>
    <scope>NUCLEOTIDE SEQUENCE</scope>
    <source>
        <strain evidence="1">K05K4</strain>
        <plasmid evidence="1">pL289</plasmid>
    </source>
</reference>
<protein>
    <submittedName>
        <fullName evidence="1">Uncharacterized protein</fullName>
    </submittedName>
</protein>
<keyword evidence="1" id="KW-0614">Plasmid</keyword>
<evidence type="ECO:0000313" key="1">
    <source>
        <dbReference type="EMBL" id="ARP21701.1"/>
    </source>
</evidence>
<gene>
    <name evidence="1" type="ORF">K05K4_49920</name>
</gene>
<accession>A0A1W6TLA7</accession>
<dbReference type="AlphaFoldDB" id="A0A1W6TLA7"/>
<sequence length="63" mass="7211">MPQKINGFEFSIIGELVNEPEQPTMELLEDTLNQLLAKRQFISASRIQHRINTILFEQGVING</sequence>
<geneLocation type="plasmid" evidence="1">
    <name>pL289</name>
</geneLocation>
<proteinExistence type="predicted"/>
<name>A0A1W6TLA7_VIBAL</name>
<organism evidence="1">
    <name type="scientific">Vibrio alginolyticus</name>
    <dbReference type="NCBI Taxonomy" id="663"/>
    <lineage>
        <taxon>Bacteria</taxon>
        <taxon>Pseudomonadati</taxon>
        <taxon>Pseudomonadota</taxon>
        <taxon>Gammaproteobacteria</taxon>
        <taxon>Vibrionales</taxon>
        <taxon>Vibrionaceae</taxon>
        <taxon>Vibrio</taxon>
    </lineage>
</organism>
<dbReference type="EMBL" id="CP017904">
    <property type="protein sequence ID" value="ARP21701.1"/>
    <property type="molecule type" value="Genomic_DNA"/>
</dbReference>
<dbReference type="RefSeq" id="WP_025767386.1">
    <property type="nucleotide sequence ID" value="NZ_CP017893.1"/>
</dbReference>